<proteinExistence type="inferred from homology"/>
<dbReference type="EMBL" id="MNBE01000121">
    <property type="protein sequence ID" value="OKP13951.1"/>
    <property type="molecule type" value="Genomic_DNA"/>
</dbReference>
<dbReference type="PANTHER" id="PTHR12176:SF84">
    <property type="entry name" value="METHYLTRANSFERASE DOMAIN-CONTAINING PROTEIN"/>
    <property type="match status" value="1"/>
</dbReference>
<comment type="similarity">
    <text evidence="1">Belongs to the methyltransferase superfamily.</text>
</comment>
<dbReference type="AlphaFoldDB" id="A0A1Q5UNB5"/>
<dbReference type="PANTHER" id="PTHR12176">
    <property type="entry name" value="SAM-DEPENDENT METHYLTRANSFERASE SUPERFAMILY PROTEIN"/>
    <property type="match status" value="1"/>
</dbReference>
<reference evidence="4 5" key="1">
    <citation type="submission" date="2016-10" db="EMBL/GenBank/DDBJ databases">
        <title>Genome sequence of the ascomycete fungus Penicillium subrubescens.</title>
        <authorList>
            <person name="De Vries R.P."/>
            <person name="Peng M."/>
            <person name="Dilokpimol A."/>
            <person name="Hilden K."/>
            <person name="Makela M.R."/>
            <person name="Grigoriev I."/>
            <person name="Riley R."/>
            <person name="Granchi Z."/>
        </authorList>
    </citation>
    <scope>NUCLEOTIDE SEQUENCE [LARGE SCALE GENOMIC DNA]</scope>
    <source>
        <strain evidence="4 5">CBS 132785</strain>
    </source>
</reference>
<dbReference type="OrthoDB" id="411785at2759"/>
<dbReference type="Gene3D" id="3.40.50.150">
    <property type="entry name" value="Vaccinia Virus protein VP39"/>
    <property type="match status" value="1"/>
</dbReference>
<dbReference type="InterPro" id="IPR029063">
    <property type="entry name" value="SAM-dependent_MTases_sf"/>
</dbReference>
<name>A0A1Q5UNB5_9EURO</name>
<evidence type="ECO:0000256" key="2">
    <source>
        <dbReference type="ARBA" id="ARBA00022603"/>
    </source>
</evidence>
<accession>A0A1Q5UNB5</accession>
<organism evidence="4 5">
    <name type="scientific">Penicillium subrubescens</name>
    <dbReference type="NCBI Taxonomy" id="1316194"/>
    <lineage>
        <taxon>Eukaryota</taxon>
        <taxon>Fungi</taxon>
        <taxon>Dikarya</taxon>
        <taxon>Ascomycota</taxon>
        <taxon>Pezizomycotina</taxon>
        <taxon>Eurotiomycetes</taxon>
        <taxon>Eurotiomycetidae</taxon>
        <taxon>Eurotiales</taxon>
        <taxon>Aspergillaceae</taxon>
        <taxon>Penicillium</taxon>
    </lineage>
</organism>
<evidence type="ECO:0000256" key="1">
    <source>
        <dbReference type="ARBA" id="ARBA00008361"/>
    </source>
</evidence>
<keyword evidence="5" id="KW-1185">Reference proteome</keyword>
<keyword evidence="2" id="KW-0489">Methyltransferase</keyword>
<comment type="caution">
    <text evidence="4">The sequence shown here is derived from an EMBL/GenBank/DDBJ whole genome shotgun (WGS) entry which is preliminary data.</text>
</comment>
<dbReference type="GO" id="GO:0032259">
    <property type="term" value="P:methylation"/>
    <property type="evidence" value="ECO:0007669"/>
    <property type="project" value="UniProtKB-KW"/>
</dbReference>
<dbReference type="InterPro" id="IPR051419">
    <property type="entry name" value="Lys/N-term_MeTrsfase_sf"/>
</dbReference>
<dbReference type="SUPFAM" id="SSF53335">
    <property type="entry name" value="S-adenosyl-L-methionine-dependent methyltransferases"/>
    <property type="match status" value="1"/>
</dbReference>
<evidence type="ECO:0000256" key="3">
    <source>
        <dbReference type="ARBA" id="ARBA00022679"/>
    </source>
</evidence>
<dbReference type="STRING" id="1316194.A0A1Q5UNB5"/>
<dbReference type="GO" id="GO:0008168">
    <property type="term" value="F:methyltransferase activity"/>
    <property type="evidence" value="ECO:0007669"/>
    <property type="project" value="UniProtKB-KW"/>
</dbReference>
<protein>
    <submittedName>
        <fullName evidence="4">Uncharacterized protein</fullName>
    </submittedName>
</protein>
<dbReference type="Proteomes" id="UP000186955">
    <property type="component" value="Unassembled WGS sequence"/>
</dbReference>
<evidence type="ECO:0000313" key="5">
    <source>
        <dbReference type="Proteomes" id="UP000186955"/>
    </source>
</evidence>
<gene>
    <name evidence="4" type="ORF">PENSUB_358</name>
</gene>
<evidence type="ECO:0000313" key="4">
    <source>
        <dbReference type="EMBL" id="OKP13951.1"/>
    </source>
</evidence>
<keyword evidence="3" id="KW-0808">Transferase</keyword>
<sequence>MSSHRTHTRVAGAPDYDNPQFWDTRFATGQDVGEWLNSGEALVEAVLSDLEHRSGFDEQTPRVLHLGPGVSKLGPKLRDACVQRQWKGRGIVNVDFSAEAVRLGQDAEYQIPPDQAMAWHRADLLSWDDVSSVSRFAPFDVIIDKSTSDAIDTSDTQYFTVTDDMSRLCPTIKEILSRKPSIAPSPVEVLALHLVPLSRKETTWIVLSYSSLRFDNRPFLERYWSLRSRIPLKAPPGPVSSSAYTPETFHWLYILDRK</sequence>